<feature type="domain" description="DUF5000" evidence="2">
    <location>
        <begin position="252"/>
        <end position="395"/>
    </location>
</feature>
<comment type="caution">
    <text evidence="4">The sequence shown here is derived from an EMBL/GenBank/DDBJ whole genome shotgun (WGS) entry which is preliminary data.</text>
</comment>
<evidence type="ECO:0000259" key="2">
    <source>
        <dbReference type="Pfam" id="PF16391"/>
    </source>
</evidence>
<reference evidence="4 5" key="1">
    <citation type="submission" date="2020-08" db="EMBL/GenBank/DDBJ databases">
        <title>Sphingobacterium sp. DN00404 isolated from aquaculture water.</title>
        <authorList>
            <person name="Zhang M."/>
        </authorList>
    </citation>
    <scope>NUCLEOTIDE SEQUENCE [LARGE SCALE GENOMIC DNA]</scope>
    <source>
        <strain evidence="4 5">KCTC 42746</strain>
    </source>
</reference>
<keyword evidence="5" id="KW-1185">Reference proteome</keyword>
<feature type="domain" description="DUF4959" evidence="1">
    <location>
        <begin position="24"/>
        <end position="128"/>
    </location>
</feature>
<accession>A0ABR7XQR1</accession>
<dbReference type="Proteomes" id="UP000651112">
    <property type="component" value="Unassembled WGS sequence"/>
</dbReference>
<dbReference type="InterPro" id="IPR033431">
    <property type="entry name" value="DUF5126"/>
</dbReference>
<dbReference type="InterPro" id="IPR032164">
    <property type="entry name" value="DUF5000"/>
</dbReference>
<dbReference type="EMBL" id="JACNYL010000002">
    <property type="protein sequence ID" value="MBD1421491.1"/>
    <property type="molecule type" value="Genomic_DNA"/>
</dbReference>
<protein>
    <submittedName>
        <fullName evidence="4">DUF4959 domain-containing protein</fullName>
    </submittedName>
</protein>
<dbReference type="Gene3D" id="2.60.120.260">
    <property type="entry name" value="Galactose-binding domain-like"/>
    <property type="match status" value="1"/>
</dbReference>
<dbReference type="RefSeq" id="WP_190313250.1">
    <property type="nucleotide sequence ID" value="NZ_JACNYL010000002.1"/>
</dbReference>
<gene>
    <name evidence="4" type="ORF">H8B21_07920</name>
</gene>
<sequence length="399" mass="43874">MKTLEILCKNIILLLSGVICLLSSCDKVELRDNLEQDGVAPGPVTDVTFEGLPGSAKINYSLPDDFDILYVVGEYEIRPGVGYNVKSSYYSNSLTVVGFGTTDEYNVDLYAVDRSGNRSEKTTVTIRPLPPPVQTAFATLDYVQGFGGIYLTFENTAKANLIANVLIKDEHGDWVEYDKYYMSLPLGAYSVRGLDAIPTTFGVSIYDRWENRSDTLVREITPIHETQLNKSMFSALALPGDGNNAWNLTGLWDNVTANTGGGISSTGAFPTRFNFNLGTRSKLSRFKFWGVHDGRQYSSGNVKEFELWGSNDPDPQGSFDGWELLGFYTVVKPSGLPEGELSADDSAVAVAGFDFDVSQDAPPVKYLRINILSSFGSPRNSANGTAWMREITLWGEEQP</sequence>
<dbReference type="Pfam" id="PF16391">
    <property type="entry name" value="DUF5000"/>
    <property type="match status" value="1"/>
</dbReference>
<name>A0ABR7XQR1_9SPHI</name>
<dbReference type="PROSITE" id="PS51257">
    <property type="entry name" value="PROKAR_LIPOPROTEIN"/>
    <property type="match status" value="1"/>
</dbReference>
<evidence type="ECO:0000259" key="3">
    <source>
        <dbReference type="Pfam" id="PF17166"/>
    </source>
</evidence>
<evidence type="ECO:0000313" key="5">
    <source>
        <dbReference type="Proteomes" id="UP000651112"/>
    </source>
</evidence>
<evidence type="ECO:0000259" key="1">
    <source>
        <dbReference type="Pfam" id="PF16323"/>
    </source>
</evidence>
<dbReference type="InterPro" id="IPR032527">
    <property type="entry name" value="DUF4959"/>
</dbReference>
<organism evidence="4 5">
    <name type="scientific">Sphingobacterium chuzhouense</name>
    <dbReference type="NCBI Taxonomy" id="1742264"/>
    <lineage>
        <taxon>Bacteria</taxon>
        <taxon>Pseudomonadati</taxon>
        <taxon>Bacteroidota</taxon>
        <taxon>Sphingobacteriia</taxon>
        <taxon>Sphingobacteriales</taxon>
        <taxon>Sphingobacteriaceae</taxon>
        <taxon>Sphingobacterium</taxon>
    </lineage>
</organism>
<feature type="domain" description="DUF5126" evidence="3">
    <location>
        <begin position="130"/>
        <end position="231"/>
    </location>
</feature>
<dbReference type="Pfam" id="PF17166">
    <property type="entry name" value="DUF5126"/>
    <property type="match status" value="1"/>
</dbReference>
<dbReference type="Pfam" id="PF16323">
    <property type="entry name" value="DUF4959"/>
    <property type="match status" value="1"/>
</dbReference>
<evidence type="ECO:0000313" key="4">
    <source>
        <dbReference type="EMBL" id="MBD1421491.1"/>
    </source>
</evidence>
<proteinExistence type="predicted"/>